<evidence type="ECO:0000256" key="1">
    <source>
        <dbReference type="SAM" id="MobiDB-lite"/>
    </source>
</evidence>
<gene>
    <name evidence="3" type="ORF">CEP54_012036</name>
</gene>
<keyword evidence="4" id="KW-1185">Reference proteome</keyword>
<protein>
    <recommendedName>
        <fullName evidence="2">Heterokaryon incompatibility domain-containing protein</fullName>
    </recommendedName>
</protein>
<proteinExistence type="predicted"/>
<dbReference type="PANTHER" id="PTHR33112:SF1">
    <property type="entry name" value="HETEROKARYON INCOMPATIBILITY DOMAIN-CONTAINING PROTEIN"/>
    <property type="match status" value="1"/>
</dbReference>
<organism evidence="3 4">
    <name type="scientific">Fusarium duplospermum</name>
    <dbReference type="NCBI Taxonomy" id="1325734"/>
    <lineage>
        <taxon>Eukaryota</taxon>
        <taxon>Fungi</taxon>
        <taxon>Dikarya</taxon>
        <taxon>Ascomycota</taxon>
        <taxon>Pezizomycotina</taxon>
        <taxon>Sordariomycetes</taxon>
        <taxon>Hypocreomycetidae</taxon>
        <taxon>Hypocreales</taxon>
        <taxon>Nectriaceae</taxon>
        <taxon>Fusarium</taxon>
        <taxon>Fusarium solani species complex</taxon>
    </lineage>
</organism>
<dbReference type="Proteomes" id="UP000288168">
    <property type="component" value="Unassembled WGS sequence"/>
</dbReference>
<feature type="domain" description="Heterokaryon incompatibility" evidence="2">
    <location>
        <begin position="103"/>
        <end position="242"/>
    </location>
</feature>
<dbReference type="OrthoDB" id="5428863at2759"/>
<dbReference type="PANTHER" id="PTHR33112">
    <property type="entry name" value="DOMAIN PROTEIN, PUTATIVE-RELATED"/>
    <property type="match status" value="1"/>
</dbReference>
<comment type="caution">
    <text evidence="3">The sequence shown here is derived from an EMBL/GenBank/DDBJ whole genome shotgun (WGS) entry which is preliminary data.</text>
</comment>
<dbReference type="AlphaFoldDB" id="A0A428PAT6"/>
<evidence type="ECO:0000259" key="2">
    <source>
        <dbReference type="Pfam" id="PF06985"/>
    </source>
</evidence>
<dbReference type="STRING" id="1325734.A0A428PAT6"/>
<feature type="region of interest" description="Disordered" evidence="1">
    <location>
        <begin position="458"/>
        <end position="485"/>
    </location>
</feature>
<dbReference type="EMBL" id="NKCI01000167">
    <property type="protein sequence ID" value="RSL50182.1"/>
    <property type="molecule type" value="Genomic_DNA"/>
</dbReference>
<accession>A0A428PAT6</accession>
<sequence>MLRVLPVDHIHNIEAFFRQRGHISEPADTPLPWSEGPPGPRSVDPEVIDYSMIRSWLDSCRNHSAPSFCKPSEVDSDWPVRFIDCETRLVVEAASLRSPCPPFLALSYVWGKPVDLQYRQPAHGEPLQDVPLTVEDSIVVTQKLGFRYLWVDKYCIRQDDEGDKLRQVPLMAEIYGLAQITIIAAAGSNPSYGLPGVSRPRKVHQPQARVGKYTLIWAWGSDSVREDIASSVWLTRGWTYQEGLLSTRRLVFTDRQIYFQCNTSGFYETFKMPSDLHDSMRKDLEFPPMHRDLVQDWDIGNRIHEYTRRKLGNEADILNAFQGVFRVFSEPPTLVHNVWGIPISSHYWDGAQPRHSHDRFLANLCWTLETPADRRDKFPSWSWAGWKGVVKLEYTQTLFNLASNDTDITVSFESPDGTRAKWSQLEPILGVLGIIGSQDYHRTLVLDCPSFPLQVEEAHDEGDAHGPASMRSPGTDAKTGLRTTTGPDYWSTDEFKHLTGDWI</sequence>
<dbReference type="InterPro" id="IPR010730">
    <property type="entry name" value="HET"/>
</dbReference>
<name>A0A428PAT6_9HYPO</name>
<reference evidence="3 4" key="1">
    <citation type="submission" date="2017-06" db="EMBL/GenBank/DDBJ databases">
        <title>Comparative genomic analysis of Ambrosia Fusariam Clade fungi.</title>
        <authorList>
            <person name="Stajich J.E."/>
            <person name="Carrillo J."/>
            <person name="Kijimoto T."/>
            <person name="Eskalen A."/>
            <person name="O'Donnell K."/>
            <person name="Kasson M."/>
        </authorList>
    </citation>
    <scope>NUCLEOTIDE SEQUENCE [LARGE SCALE GENOMIC DNA]</scope>
    <source>
        <strain evidence="3 4">NRRL62584</strain>
    </source>
</reference>
<evidence type="ECO:0000313" key="4">
    <source>
        <dbReference type="Proteomes" id="UP000288168"/>
    </source>
</evidence>
<evidence type="ECO:0000313" key="3">
    <source>
        <dbReference type="EMBL" id="RSL50182.1"/>
    </source>
</evidence>
<dbReference type="Pfam" id="PF06985">
    <property type="entry name" value="HET"/>
    <property type="match status" value="1"/>
</dbReference>